<dbReference type="Gene3D" id="3.40.50.410">
    <property type="entry name" value="von Willebrand factor, type A domain"/>
    <property type="match status" value="2"/>
</dbReference>
<dbReference type="RefSeq" id="WP_121838856.1">
    <property type="nucleotide sequence ID" value="NZ_ML014774.1"/>
</dbReference>
<protein>
    <submittedName>
        <fullName evidence="3">VWA domain-containing protein</fullName>
    </submittedName>
</protein>
<dbReference type="OrthoDB" id="9784383at2"/>
<feature type="transmembrane region" description="Helical" evidence="1">
    <location>
        <begin position="6"/>
        <end position="23"/>
    </location>
</feature>
<dbReference type="InterPro" id="IPR029062">
    <property type="entry name" value="Class_I_gatase-like"/>
</dbReference>
<keyword evidence="1" id="KW-0472">Membrane</keyword>
<reference evidence="3 4" key="1">
    <citation type="submission" date="2018-09" db="EMBL/GenBank/DDBJ databases">
        <title>Phylogeny of the Shewanellaceae, and recommendation for two new genera, Pseudoshewanella and Parashewanella.</title>
        <authorList>
            <person name="Wang G."/>
        </authorList>
    </citation>
    <scope>NUCLEOTIDE SEQUENCE [LARGE SCALE GENOMIC DNA]</scope>
    <source>
        <strain evidence="3 4">C51</strain>
    </source>
</reference>
<dbReference type="Pfam" id="PF00092">
    <property type="entry name" value="VWA"/>
    <property type="match status" value="1"/>
</dbReference>
<feature type="transmembrane region" description="Helical" evidence="1">
    <location>
        <begin position="35"/>
        <end position="53"/>
    </location>
</feature>
<gene>
    <name evidence="3" type="ORF">D5018_09975</name>
</gene>
<evidence type="ECO:0000313" key="3">
    <source>
        <dbReference type="EMBL" id="RLV59888.1"/>
    </source>
</evidence>
<organism evidence="3 4">
    <name type="scientific">Parashewanella curva</name>
    <dbReference type="NCBI Taxonomy" id="2338552"/>
    <lineage>
        <taxon>Bacteria</taxon>
        <taxon>Pseudomonadati</taxon>
        <taxon>Pseudomonadota</taxon>
        <taxon>Gammaproteobacteria</taxon>
        <taxon>Alteromonadales</taxon>
        <taxon>Shewanellaceae</taxon>
        <taxon>Parashewanella</taxon>
    </lineage>
</organism>
<keyword evidence="4" id="KW-1185">Reference proteome</keyword>
<dbReference type="Proteomes" id="UP000281474">
    <property type="component" value="Unassembled WGS sequence"/>
</dbReference>
<dbReference type="PROSITE" id="PS50234">
    <property type="entry name" value="VWFA"/>
    <property type="match status" value="1"/>
</dbReference>
<evidence type="ECO:0000313" key="4">
    <source>
        <dbReference type="Proteomes" id="UP000281474"/>
    </source>
</evidence>
<dbReference type="SMART" id="SM00327">
    <property type="entry name" value="VWA"/>
    <property type="match status" value="1"/>
</dbReference>
<accession>A0A3L8PZD5</accession>
<dbReference type="Gene3D" id="3.40.50.880">
    <property type="match status" value="1"/>
</dbReference>
<dbReference type="InterPro" id="IPR036465">
    <property type="entry name" value="vWFA_dom_sf"/>
</dbReference>
<keyword evidence="1" id="KW-1133">Transmembrane helix</keyword>
<feature type="transmembrane region" description="Helical" evidence="1">
    <location>
        <begin position="804"/>
        <end position="822"/>
    </location>
</feature>
<evidence type="ECO:0000259" key="2">
    <source>
        <dbReference type="PROSITE" id="PS50234"/>
    </source>
</evidence>
<dbReference type="EMBL" id="QZEI01000025">
    <property type="protein sequence ID" value="RLV59888.1"/>
    <property type="molecule type" value="Genomic_DNA"/>
</dbReference>
<name>A0A3L8PZD5_9GAMM</name>
<dbReference type="SUPFAM" id="SSF53300">
    <property type="entry name" value="vWA-like"/>
    <property type="match status" value="2"/>
</dbReference>
<proteinExistence type="predicted"/>
<feature type="domain" description="VWFA" evidence="2">
    <location>
        <begin position="394"/>
        <end position="564"/>
    </location>
</feature>
<dbReference type="SUPFAM" id="SSF52317">
    <property type="entry name" value="Class I glutamine amidotransferase-like"/>
    <property type="match status" value="1"/>
</dbReference>
<dbReference type="InterPro" id="IPR002035">
    <property type="entry name" value="VWF_A"/>
</dbReference>
<dbReference type="PANTHER" id="PTHR37947">
    <property type="entry name" value="BLL2462 PROTEIN"/>
    <property type="match status" value="1"/>
</dbReference>
<keyword evidence="1" id="KW-0812">Transmembrane</keyword>
<comment type="caution">
    <text evidence="3">The sequence shown here is derived from an EMBL/GenBank/DDBJ whole genome shotgun (WGS) entry which is preliminary data.</text>
</comment>
<dbReference type="PANTHER" id="PTHR37947:SF2">
    <property type="entry name" value="VON WILLEBRAND FACTOR TYPE A"/>
    <property type="match status" value="1"/>
</dbReference>
<sequence length="831" mass="91542">MELSFLHAYFGILLFGLPALWLLWKKRGDNKHKLIRAAVLACVIVALTQPVLINSSNQAHHVIVVDQSDSLSADAQQNAQSLFNELAAKVSADDELTLVQLGGQKHSFEAEDHILISDASNTSSLSQALAHAIQTIPLGVNSSVTLITDGLATDQNWSKIIAQYQDRGIPVHTYDLGRDYSDLYIADIKAQAVRVGEKASVSVEVAGNAKSVAVNLFSHDSLLVKSPAFAVNGQTRIELNFEAENAGFHPLRAELEVISGEESDASNNQLSTVLAVQDGIKILYLGDRQIGAEQHLGRLLGAGFEIESVNATELTADFDFAQYDVVLQDDLPSNQISKAVQEKLVAAVQNQGVGLLHSGGESAFAGGGYFDTPIADALPVQLKQKDDKNDPSVGLAIIIDTSGSMAGSRIELAKQMARIAVRRLQPHDRIGIVEFYGAKHWAIPMQPASNKIEIDRAIGRMKAIGGTVLFPAIQEAYYGLKNINTRFKHIIMITDAGIEDDDYEGMLRRIAKDNINVSTILVGQGGHNLIMSDMANWGKGRFYSVGNEFNLVEMILKQPSTKKLPAYKRGAFSMTAQGGSGWWGDVKKDNLPQLAGYVQVGRKAAAEVLLEESVGKYPLLSSWQYGLGRVTALMTEPVGHGTQHFVNWEQYGQWLGRIIRKTASNQHDFHLTVKRKHDQLSIAAQRLSHDLELTPSVRILDWDGSSNSQPIQFDEKAPGLFVANLDFPMGQDALAEVKGNRNWQRSALRSYSDIAKENQVSPSKLLNFEKLSELTNGQFLNNIETNDWQLKTKQGDMAFIVTKLWPYLLLLALLLYIADLVYRRWPKSTRR</sequence>
<evidence type="ECO:0000256" key="1">
    <source>
        <dbReference type="SAM" id="Phobius"/>
    </source>
</evidence>
<dbReference type="AlphaFoldDB" id="A0A3L8PZD5"/>